<dbReference type="AlphaFoldDB" id="A0A2T0GSI7"/>
<protein>
    <submittedName>
        <fullName evidence="1">DUF4247 domain-containing protein</fullName>
    </submittedName>
</protein>
<gene>
    <name evidence="1" type="ORF">CEP50_17355</name>
</gene>
<accession>A0A2T0GSI7</accession>
<organism evidence="1 2">
    <name type="scientific">Actinopolyspora mortivallis</name>
    <dbReference type="NCBI Taxonomy" id="33906"/>
    <lineage>
        <taxon>Bacteria</taxon>
        <taxon>Bacillati</taxon>
        <taxon>Actinomycetota</taxon>
        <taxon>Actinomycetes</taxon>
        <taxon>Actinopolysporales</taxon>
        <taxon>Actinopolysporaceae</taxon>
        <taxon>Actinopolyspora</taxon>
    </lineage>
</organism>
<dbReference type="RefSeq" id="WP_106114997.1">
    <property type="nucleotide sequence ID" value="NZ_PVSR01000043.1"/>
</dbReference>
<dbReference type="Proteomes" id="UP000239352">
    <property type="component" value="Unassembled WGS sequence"/>
</dbReference>
<dbReference type="Pfam" id="PF14042">
    <property type="entry name" value="DUF4247"/>
    <property type="match status" value="1"/>
</dbReference>
<reference evidence="1 2" key="1">
    <citation type="submission" date="2018-03" db="EMBL/GenBank/DDBJ databases">
        <title>Actinopolyspora mortivallis from Sahara, screening for active biomolecules.</title>
        <authorList>
            <person name="Selama O."/>
            <person name="Wellington E.M.H."/>
            <person name="Hacene H."/>
        </authorList>
    </citation>
    <scope>NUCLEOTIDE SEQUENCE [LARGE SCALE GENOMIC DNA]</scope>
    <source>
        <strain evidence="1 2">M5A</strain>
    </source>
</reference>
<evidence type="ECO:0000313" key="1">
    <source>
        <dbReference type="EMBL" id="PRW62061.1"/>
    </source>
</evidence>
<dbReference type="InParanoid" id="A0A2T0GSI7"/>
<evidence type="ECO:0000313" key="2">
    <source>
        <dbReference type="Proteomes" id="UP000239352"/>
    </source>
</evidence>
<comment type="caution">
    <text evidence="1">The sequence shown here is derived from an EMBL/GenBank/DDBJ whole genome shotgun (WGS) entry which is preliminary data.</text>
</comment>
<dbReference type="InterPro" id="IPR025341">
    <property type="entry name" value="DUF4247"/>
</dbReference>
<keyword evidence="2" id="KW-1185">Reference proteome</keyword>
<sequence length="145" mass="16044">MKPKFWFAIAATAVVLGLLVTLVTVFSTGTGPRGYVAKHYTRAERLDRPGDDDNRAYTSRKAPSRVANSVAQAWEPITQYTNETGVYLRYNDDAVIVQPRKRGSVIHVMDLDQAYRHYHHVVGGAWGWTSPHGRSFRGGGPGSGK</sequence>
<name>A0A2T0GSI7_ACTMO</name>
<dbReference type="EMBL" id="PVSR01000043">
    <property type="protein sequence ID" value="PRW62061.1"/>
    <property type="molecule type" value="Genomic_DNA"/>
</dbReference>
<proteinExistence type="predicted"/>
<dbReference type="STRING" id="1050202.GCA_000384035_03264"/>